<proteinExistence type="predicted"/>
<keyword evidence="2" id="KW-1185">Reference proteome</keyword>
<dbReference type="EMBL" id="JADNRY010000268">
    <property type="protein sequence ID" value="KAF9059978.1"/>
    <property type="molecule type" value="Genomic_DNA"/>
</dbReference>
<gene>
    <name evidence="1" type="ORF">BDP27DRAFT_1370947</name>
</gene>
<dbReference type="Proteomes" id="UP000772434">
    <property type="component" value="Unassembled WGS sequence"/>
</dbReference>
<dbReference type="AlphaFoldDB" id="A0A9P5P9X5"/>
<sequence length="151" mass="16608">MVGLNVVGRFFKSVTVGIIILKTYLATVDSHICPFGVSGIQPSSYCRKCSDSGLDAGGLPVLEGYTCFDVLVAFNINARDEDKGDFNSIASSNYQLPSTLEQSPHAPQLESTILPTIRGSVTRCQYYKSANESRKMRDGSKDWPPGFHWHQ</sequence>
<organism evidence="1 2">
    <name type="scientific">Rhodocollybia butyracea</name>
    <dbReference type="NCBI Taxonomy" id="206335"/>
    <lineage>
        <taxon>Eukaryota</taxon>
        <taxon>Fungi</taxon>
        <taxon>Dikarya</taxon>
        <taxon>Basidiomycota</taxon>
        <taxon>Agaricomycotina</taxon>
        <taxon>Agaricomycetes</taxon>
        <taxon>Agaricomycetidae</taxon>
        <taxon>Agaricales</taxon>
        <taxon>Marasmiineae</taxon>
        <taxon>Omphalotaceae</taxon>
        <taxon>Rhodocollybia</taxon>
    </lineage>
</organism>
<comment type="caution">
    <text evidence="1">The sequence shown here is derived from an EMBL/GenBank/DDBJ whole genome shotgun (WGS) entry which is preliminary data.</text>
</comment>
<protein>
    <submittedName>
        <fullName evidence="1">Uncharacterized protein</fullName>
    </submittedName>
</protein>
<reference evidence="1" key="1">
    <citation type="submission" date="2020-11" db="EMBL/GenBank/DDBJ databases">
        <authorList>
            <consortium name="DOE Joint Genome Institute"/>
            <person name="Ahrendt S."/>
            <person name="Riley R."/>
            <person name="Andreopoulos W."/>
            <person name="Labutti K."/>
            <person name="Pangilinan J."/>
            <person name="Ruiz-Duenas F.J."/>
            <person name="Barrasa J.M."/>
            <person name="Sanchez-Garcia M."/>
            <person name="Camarero S."/>
            <person name="Miyauchi S."/>
            <person name="Serrano A."/>
            <person name="Linde D."/>
            <person name="Babiker R."/>
            <person name="Drula E."/>
            <person name="Ayuso-Fernandez I."/>
            <person name="Pacheco R."/>
            <person name="Padilla G."/>
            <person name="Ferreira P."/>
            <person name="Barriuso J."/>
            <person name="Kellner H."/>
            <person name="Castanera R."/>
            <person name="Alfaro M."/>
            <person name="Ramirez L."/>
            <person name="Pisabarro A.G."/>
            <person name="Kuo A."/>
            <person name="Tritt A."/>
            <person name="Lipzen A."/>
            <person name="He G."/>
            <person name="Yan M."/>
            <person name="Ng V."/>
            <person name="Cullen D."/>
            <person name="Martin F."/>
            <person name="Rosso M.-N."/>
            <person name="Henrissat B."/>
            <person name="Hibbett D."/>
            <person name="Martinez A.T."/>
            <person name="Grigoriev I.V."/>
        </authorList>
    </citation>
    <scope>NUCLEOTIDE SEQUENCE</scope>
    <source>
        <strain evidence="1">AH 40177</strain>
    </source>
</reference>
<accession>A0A9P5P9X5</accession>
<name>A0A9P5P9X5_9AGAR</name>
<evidence type="ECO:0000313" key="2">
    <source>
        <dbReference type="Proteomes" id="UP000772434"/>
    </source>
</evidence>
<evidence type="ECO:0000313" key="1">
    <source>
        <dbReference type="EMBL" id="KAF9059978.1"/>
    </source>
</evidence>